<dbReference type="OrthoDB" id="5034579at2759"/>
<comment type="caution">
    <text evidence="9">The sequence shown here is derived from an EMBL/GenBank/DDBJ whole genome shotgun (WGS) entry which is preliminary data.</text>
</comment>
<dbReference type="STRING" id="13706.A0A1X2HM46"/>
<dbReference type="InterPro" id="IPR022644">
    <property type="entry name" value="De-COase2_N"/>
</dbReference>
<evidence type="ECO:0000313" key="10">
    <source>
        <dbReference type="Proteomes" id="UP000242180"/>
    </source>
</evidence>
<dbReference type="GO" id="GO:0005737">
    <property type="term" value="C:cytoplasm"/>
    <property type="evidence" value="ECO:0007669"/>
    <property type="project" value="TreeGrafter"/>
</dbReference>
<feature type="domain" description="Orn/DAP/Arg decarboxylase 2 C-terminal" evidence="7">
    <location>
        <begin position="42"/>
        <end position="386"/>
    </location>
</feature>
<gene>
    <name evidence="9" type="ORF">BCR43DRAFT_432990</name>
</gene>
<dbReference type="GO" id="GO:0004586">
    <property type="term" value="F:ornithine decarboxylase activity"/>
    <property type="evidence" value="ECO:0007669"/>
    <property type="project" value="TreeGrafter"/>
</dbReference>
<dbReference type="FunCoup" id="A0A1X2HM46">
    <property type="interactions" value="307"/>
</dbReference>
<feature type="active site" description="Proton donor" evidence="5">
    <location>
        <position position="359"/>
    </location>
</feature>
<dbReference type="PRINTS" id="PR01179">
    <property type="entry name" value="ODADCRBXLASE"/>
</dbReference>
<protein>
    <submittedName>
        <fullName evidence="9">Pyridoxal-dependent decarboxylase</fullName>
    </submittedName>
</protein>
<dbReference type="PANTHER" id="PTHR11482">
    <property type="entry name" value="ARGININE/DIAMINOPIMELATE/ORNITHINE DECARBOXYLASE"/>
    <property type="match status" value="1"/>
</dbReference>
<evidence type="ECO:0000256" key="6">
    <source>
        <dbReference type="RuleBase" id="RU003737"/>
    </source>
</evidence>
<dbReference type="Pfam" id="PF02784">
    <property type="entry name" value="Orn_Arg_deC_N"/>
    <property type="match status" value="1"/>
</dbReference>
<dbReference type="Proteomes" id="UP000242180">
    <property type="component" value="Unassembled WGS sequence"/>
</dbReference>
<dbReference type="SUPFAM" id="SSF51419">
    <property type="entry name" value="PLP-binding barrel"/>
    <property type="match status" value="1"/>
</dbReference>
<evidence type="ECO:0000259" key="8">
    <source>
        <dbReference type="Pfam" id="PF02784"/>
    </source>
</evidence>
<reference evidence="9 10" key="1">
    <citation type="submission" date="2016-07" db="EMBL/GenBank/DDBJ databases">
        <title>Pervasive Adenine N6-methylation of Active Genes in Fungi.</title>
        <authorList>
            <consortium name="DOE Joint Genome Institute"/>
            <person name="Mondo S.J."/>
            <person name="Dannebaum R.O."/>
            <person name="Kuo R.C."/>
            <person name="Labutti K."/>
            <person name="Haridas S."/>
            <person name="Kuo A."/>
            <person name="Salamov A."/>
            <person name="Ahrendt S.R."/>
            <person name="Lipzen A."/>
            <person name="Sullivan W."/>
            <person name="Andreopoulos W.B."/>
            <person name="Clum A."/>
            <person name="Lindquist E."/>
            <person name="Daum C."/>
            <person name="Ramamoorthy G.K."/>
            <person name="Gryganskyi A."/>
            <person name="Culley D."/>
            <person name="Magnuson J.K."/>
            <person name="James T.Y."/>
            <person name="O'Malley M.A."/>
            <person name="Stajich J.E."/>
            <person name="Spatafora J.W."/>
            <person name="Visel A."/>
            <person name="Grigoriev I.V."/>
        </authorList>
    </citation>
    <scope>NUCLEOTIDE SEQUENCE [LARGE SCALE GENOMIC DNA]</scope>
    <source>
        <strain evidence="9 10">NRRL 2496</strain>
    </source>
</reference>
<evidence type="ECO:0000256" key="5">
    <source>
        <dbReference type="PIRSR" id="PIRSR600183-50"/>
    </source>
</evidence>
<dbReference type="CDD" id="cd00622">
    <property type="entry name" value="PLPDE_III_ODC"/>
    <property type="match status" value="1"/>
</dbReference>
<comment type="similarity">
    <text evidence="2 6">Belongs to the Orn/Lys/Arg decarboxylase class-II family.</text>
</comment>
<dbReference type="GO" id="GO:0033387">
    <property type="term" value="P:putrescine biosynthetic process from arginine, via ornithine"/>
    <property type="evidence" value="ECO:0007669"/>
    <property type="project" value="TreeGrafter"/>
</dbReference>
<dbReference type="PRINTS" id="PR01182">
    <property type="entry name" value="ORNDCRBXLASE"/>
</dbReference>
<evidence type="ECO:0000313" key="9">
    <source>
        <dbReference type="EMBL" id="ORZ00431.1"/>
    </source>
</evidence>
<keyword evidence="4" id="KW-0456">Lyase</keyword>
<name>A0A1X2HM46_SYNRA</name>
<dbReference type="InterPro" id="IPR009006">
    <property type="entry name" value="Ala_racemase/Decarboxylase_C"/>
</dbReference>
<dbReference type="PANTHER" id="PTHR11482:SF6">
    <property type="entry name" value="ORNITHINE DECARBOXYLASE 1-RELATED"/>
    <property type="match status" value="1"/>
</dbReference>
<accession>A0A1X2HM46</accession>
<comment type="cofactor">
    <cofactor evidence="1 5">
        <name>pyridoxal 5'-phosphate</name>
        <dbReference type="ChEBI" id="CHEBI:597326"/>
    </cofactor>
</comment>
<dbReference type="AlphaFoldDB" id="A0A1X2HM46"/>
<evidence type="ECO:0000256" key="2">
    <source>
        <dbReference type="ARBA" id="ARBA00008872"/>
    </source>
</evidence>
<organism evidence="9 10">
    <name type="scientific">Syncephalastrum racemosum</name>
    <name type="common">Filamentous fungus</name>
    <dbReference type="NCBI Taxonomy" id="13706"/>
    <lineage>
        <taxon>Eukaryota</taxon>
        <taxon>Fungi</taxon>
        <taxon>Fungi incertae sedis</taxon>
        <taxon>Mucoromycota</taxon>
        <taxon>Mucoromycotina</taxon>
        <taxon>Mucoromycetes</taxon>
        <taxon>Mucorales</taxon>
        <taxon>Syncephalastraceae</taxon>
        <taxon>Syncephalastrum</taxon>
    </lineage>
</organism>
<dbReference type="InterPro" id="IPR000183">
    <property type="entry name" value="Orn/DAP/Arg_de-COase"/>
</dbReference>
<dbReference type="FunFam" id="3.20.20.10:FF:000005">
    <property type="entry name" value="Ornithine decarboxylase"/>
    <property type="match status" value="1"/>
</dbReference>
<sequence>MASNDPVETPKIHSLPVKEVMRRHLDAMAAHKWESDQENAFFVCDIGEVYRQHLRWKRLLPRITPYFAIKSNPDPLVSKLLASLGCGFDCASKSEIQQVLDLGVEPSRIIYANPCKQASFIRYAEKQSVAKMTFDNAEELYKIKALYPNAQVVLRILTDDSKALCQLGLKFGAPMDRVAPLLQTAKDLELNVIGISFHVGSGSTDEYAFEDAVERARKAFDIGAALGFDFKFLDVGGGFPGADVKDGITFEKVAAILGPKVDAMFPQDVQVIAEPGRFYVASAFSVCTHIIGRRTVTNESDTLTKYMYYMNDGIYGSFNCILFDHQVVYPKVLKRGDKYVKEEDLQDELFGCSLWGPTCDSIDCIGQDLKLPLLEDGDWLYFENMGAYTICAASNFNGFHRSKVMYTNTF</sequence>
<dbReference type="InterPro" id="IPR029066">
    <property type="entry name" value="PLP-binding_barrel"/>
</dbReference>
<feature type="domain" description="Orn/DAP/Arg decarboxylase 2 N-terminal" evidence="8">
    <location>
        <begin position="47"/>
        <end position="281"/>
    </location>
</feature>
<dbReference type="Pfam" id="PF00278">
    <property type="entry name" value="Orn_DAP_Arg_deC"/>
    <property type="match status" value="1"/>
</dbReference>
<dbReference type="InterPro" id="IPR002433">
    <property type="entry name" value="Orn_de-COase"/>
</dbReference>
<evidence type="ECO:0000256" key="3">
    <source>
        <dbReference type="ARBA" id="ARBA00022898"/>
    </source>
</evidence>
<proteinExistence type="inferred from homology"/>
<dbReference type="OMA" id="AXITSVI"/>
<evidence type="ECO:0000256" key="4">
    <source>
        <dbReference type="ARBA" id="ARBA00023239"/>
    </source>
</evidence>
<feature type="modified residue" description="N6-(pyridoxal phosphate)lysine" evidence="5">
    <location>
        <position position="70"/>
    </location>
</feature>
<dbReference type="SUPFAM" id="SSF50621">
    <property type="entry name" value="Alanine racemase C-terminal domain-like"/>
    <property type="match status" value="1"/>
</dbReference>
<dbReference type="InterPro" id="IPR022643">
    <property type="entry name" value="De-COase2_C"/>
</dbReference>
<keyword evidence="3 5" id="KW-0663">Pyridoxal phosphate</keyword>
<evidence type="ECO:0000256" key="1">
    <source>
        <dbReference type="ARBA" id="ARBA00001933"/>
    </source>
</evidence>
<dbReference type="InParanoid" id="A0A1X2HM46"/>
<evidence type="ECO:0000259" key="7">
    <source>
        <dbReference type="Pfam" id="PF00278"/>
    </source>
</evidence>
<dbReference type="Gene3D" id="3.20.20.10">
    <property type="entry name" value="Alanine racemase"/>
    <property type="match status" value="1"/>
</dbReference>
<keyword evidence="10" id="KW-1185">Reference proteome</keyword>
<dbReference type="Gene3D" id="2.40.37.10">
    <property type="entry name" value="Lyase, Ornithine Decarboxylase, Chain A, domain 1"/>
    <property type="match status" value="1"/>
</dbReference>
<dbReference type="EMBL" id="MCGN01000002">
    <property type="protein sequence ID" value="ORZ00431.1"/>
    <property type="molecule type" value="Genomic_DNA"/>
</dbReference>